<organism evidence="6 7">
    <name type="scientific">Aspergillus cavernicola</name>
    <dbReference type="NCBI Taxonomy" id="176166"/>
    <lineage>
        <taxon>Eukaryota</taxon>
        <taxon>Fungi</taxon>
        <taxon>Dikarya</taxon>
        <taxon>Ascomycota</taxon>
        <taxon>Pezizomycotina</taxon>
        <taxon>Eurotiomycetes</taxon>
        <taxon>Eurotiomycetidae</taxon>
        <taxon>Eurotiales</taxon>
        <taxon>Aspergillaceae</taxon>
        <taxon>Aspergillus</taxon>
        <taxon>Aspergillus subgen. Nidulantes</taxon>
    </lineage>
</organism>
<name>A0ABR4HKE5_9EURO</name>
<dbReference type="Proteomes" id="UP001610335">
    <property type="component" value="Unassembled WGS sequence"/>
</dbReference>
<gene>
    <name evidence="6" type="ORF">BDW59DRAFT_166890</name>
</gene>
<evidence type="ECO:0000313" key="6">
    <source>
        <dbReference type="EMBL" id="KAL2815217.1"/>
    </source>
</evidence>
<keyword evidence="2 4" id="KW-0863">Zinc-finger</keyword>
<keyword evidence="1" id="KW-0479">Metal-binding</keyword>
<evidence type="ECO:0000313" key="7">
    <source>
        <dbReference type="Proteomes" id="UP001610335"/>
    </source>
</evidence>
<proteinExistence type="predicted"/>
<dbReference type="EMBL" id="JBFXLS010000115">
    <property type="protein sequence ID" value="KAL2815217.1"/>
    <property type="molecule type" value="Genomic_DNA"/>
</dbReference>
<dbReference type="PROSITE" id="PS01360">
    <property type="entry name" value="ZF_MYND_1"/>
    <property type="match status" value="1"/>
</dbReference>
<dbReference type="InterPro" id="IPR002893">
    <property type="entry name" value="Znf_MYND"/>
</dbReference>
<dbReference type="PROSITE" id="PS50865">
    <property type="entry name" value="ZF_MYND_2"/>
    <property type="match status" value="1"/>
</dbReference>
<keyword evidence="7" id="KW-1185">Reference proteome</keyword>
<dbReference type="Pfam" id="PF01753">
    <property type="entry name" value="zf-MYND"/>
    <property type="match status" value="1"/>
</dbReference>
<feature type="domain" description="MYND-type" evidence="5">
    <location>
        <begin position="8"/>
        <end position="44"/>
    </location>
</feature>
<reference evidence="6 7" key="1">
    <citation type="submission" date="2024-07" db="EMBL/GenBank/DDBJ databases">
        <title>Section-level genome sequencing and comparative genomics of Aspergillus sections Usti and Cavernicolus.</title>
        <authorList>
            <consortium name="Lawrence Berkeley National Laboratory"/>
            <person name="Nybo J.L."/>
            <person name="Vesth T.C."/>
            <person name="Theobald S."/>
            <person name="Frisvad J.C."/>
            <person name="Larsen T.O."/>
            <person name="Kjaerboelling I."/>
            <person name="Rothschild-Mancinelli K."/>
            <person name="Lyhne E.K."/>
            <person name="Kogle M.E."/>
            <person name="Barry K."/>
            <person name="Clum A."/>
            <person name="Na H."/>
            <person name="Ledsgaard L."/>
            <person name="Lin J."/>
            <person name="Lipzen A."/>
            <person name="Kuo A."/>
            <person name="Riley R."/>
            <person name="Mondo S."/>
            <person name="LaButti K."/>
            <person name="Haridas S."/>
            <person name="Pangalinan J."/>
            <person name="Salamov A.A."/>
            <person name="Simmons B.A."/>
            <person name="Magnuson J.K."/>
            <person name="Chen J."/>
            <person name="Drula E."/>
            <person name="Henrissat B."/>
            <person name="Wiebenga A."/>
            <person name="Lubbers R.J."/>
            <person name="Gomes A.C."/>
            <person name="Makela M.R."/>
            <person name="Stajich J."/>
            <person name="Grigoriev I.V."/>
            <person name="Mortensen U.H."/>
            <person name="De vries R.P."/>
            <person name="Baker S.E."/>
            <person name="Andersen M.R."/>
        </authorList>
    </citation>
    <scope>NUCLEOTIDE SEQUENCE [LARGE SCALE GENOMIC DNA]</scope>
    <source>
        <strain evidence="6 7">CBS 600.67</strain>
    </source>
</reference>
<keyword evidence="3" id="KW-0862">Zinc</keyword>
<dbReference type="SUPFAM" id="SSF144232">
    <property type="entry name" value="HIT/MYND zinc finger-like"/>
    <property type="match status" value="1"/>
</dbReference>
<evidence type="ECO:0000256" key="1">
    <source>
        <dbReference type="ARBA" id="ARBA00022723"/>
    </source>
</evidence>
<evidence type="ECO:0000256" key="3">
    <source>
        <dbReference type="ARBA" id="ARBA00022833"/>
    </source>
</evidence>
<sequence>MARVRFPCVACGKESRVTCANCKLIYYCDSGCRLAHWPQHRPDCESPLNKTTWQPDWVSKGHIPKITWEDLEIPHDAKSYLWGNVPALDVLQLRSHEGEMYDKDLRLLFPASGDLRHVVTTIARLPDTYQKALKITINDCQISLVARNLILLLIALTVEDAGEAIDCMIHYWYSAFLRRSHLDILQKRIRPHICQFLNNPTLTPDTNTIMKYDCGLQISVKCAFWDKLLFHIDETDVTPEDARQTRISHTLSKERIDHQDWIMNCLSPSHRVARNKFLEDGLLLPFGSPRDEFCIPNPGFFFAPDEWPIDDDADPLKGWPSKGVAAADNGPAKADIYGKLFRHIRGTLRAFHTRLRKSEFSFDLYHCDATALADRLPPDPFDRIEVSNIADNNWLGIKETLGITLPLLRTPAQNPHATLITLFMSATSCTMPQERVQSEISPDSPTFKLLLKYIPFKRTESTKLYDPLFMKLFKSTSIVMDHEPWFEQYMTANKFRDHGKLLGGVMKDENSLTDKWPASLKLKPRERGAQKEFDRCIGSGMYGQERYVEWKRVSLPTNEIEPSPPIVEDQVDGNE</sequence>
<protein>
    <recommendedName>
        <fullName evidence="5">MYND-type domain-containing protein</fullName>
    </recommendedName>
</protein>
<dbReference type="Pfam" id="PF14737">
    <property type="entry name" value="DUF4470"/>
    <property type="match status" value="1"/>
</dbReference>
<dbReference type="Gene3D" id="6.10.140.2220">
    <property type="match status" value="1"/>
</dbReference>
<evidence type="ECO:0000256" key="4">
    <source>
        <dbReference type="PROSITE-ProRule" id="PRU00134"/>
    </source>
</evidence>
<comment type="caution">
    <text evidence="6">The sequence shown here is derived from an EMBL/GenBank/DDBJ whole genome shotgun (WGS) entry which is preliminary data.</text>
</comment>
<accession>A0ABR4HKE5</accession>
<evidence type="ECO:0000259" key="5">
    <source>
        <dbReference type="PROSITE" id="PS50865"/>
    </source>
</evidence>
<evidence type="ECO:0000256" key="2">
    <source>
        <dbReference type="ARBA" id="ARBA00022771"/>
    </source>
</evidence>
<dbReference type="InterPro" id="IPR027974">
    <property type="entry name" value="DUF4470"/>
</dbReference>